<evidence type="ECO:0000256" key="2">
    <source>
        <dbReference type="ARBA" id="ARBA00023125"/>
    </source>
</evidence>
<reference evidence="6 7" key="1">
    <citation type="submission" date="2020-08" db="EMBL/GenBank/DDBJ databases">
        <authorList>
            <person name="Kim C.M."/>
        </authorList>
    </citation>
    <scope>NUCLEOTIDE SEQUENCE [LARGE SCALE GENOMIC DNA]</scope>
    <source>
        <strain evidence="6 7">UL070</strain>
    </source>
</reference>
<evidence type="ECO:0000259" key="5">
    <source>
        <dbReference type="PROSITE" id="PS50043"/>
    </source>
</evidence>
<accession>A0A7W4LPQ6</accession>
<dbReference type="Proteomes" id="UP000542720">
    <property type="component" value="Unassembled WGS sequence"/>
</dbReference>
<dbReference type="SMART" id="SM00421">
    <property type="entry name" value="HTH_LUXR"/>
    <property type="match status" value="1"/>
</dbReference>
<dbReference type="InterPro" id="IPR027417">
    <property type="entry name" value="P-loop_NTPase"/>
</dbReference>
<dbReference type="InterPro" id="IPR041664">
    <property type="entry name" value="AAA_16"/>
</dbReference>
<gene>
    <name evidence="6" type="ORF">H3H51_18890</name>
</gene>
<dbReference type="PROSITE" id="PS50043">
    <property type="entry name" value="HTH_LUXR_2"/>
    <property type="match status" value="1"/>
</dbReference>
<dbReference type="InterPro" id="IPR036388">
    <property type="entry name" value="WH-like_DNA-bd_sf"/>
</dbReference>
<dbReference type="SUPFAM" id="SSF48452">
    <property type="entry name" value="TPR-like"/>
    <property type="match status" value="1"/>
</dbReference>
<feature type="domain" description="HTH luxR-type" evidence="5">
    <location>
        <begin position="869"/>
        <end position="934"/>
    </location>
</feature>
<protein>
    <submittedName>
        <fullName evidence="6">Tetratricopeptide repeat protein</fullName>
    </submittedName>
</protein>
<dbReference type="PANTHER" id="PTHR44688">
    <property type="entry name" value="DNA-BINDING TRANSCRIPTIONAL ACTIVATOR DEVR_DOSR"/>
    <property type="match status" value="1"/>
</dbReference>
<dbReference type="GO" id="GO:0003677">
    <property type="term" value="F:DNA binding"/>
    <property type="evidence" value="ECO:0007669"/>
    <property type="project" value="UniProtKB-KW"/>
</dbReference>
<dbReference type="EMBL" id="JACJUD010000007">
    <property type="protein sequence ID" value="MBB2497095.1"/>
    <property type="molecule type" value="Genomic_DNA"/>
</dbReference>
<keyword evidence="2" id="KW-0238">DNA-binding</keyword>
<dbReference type="Pfam" id="PF25873">
    <property type="entry name" value="WHD_MalT"/>
    <property type="match status" value="1"/>
</dbReference>
<feature type="compositionally biased region" description="Polar residues" evidence="4">
    <location>
        <begin position="20"/>
        <end position="35"/>
    </location>
</feature>
<dbReference type="Pfam" id="PF17874">
    <property type="entry name" value="TPR_MalT"/>
    <property type="match status" value="1"/>
</dbReference>
<name>A0A7W4LPQ6_9GAMM</name>
<comment type="caution">
    <text evidence="6">The sequence shown here is derived from an EMBL/GenBank/DDBJ whole genome shotgun (WGS) entry which is preliminary data.</text>
</comment>
<keyword evidence="3" id="KW-0804">Transcription</keyword>
<dbReference type="Pfam" id="PF00196">
    <property type="entry name" value="GerE"/>
    <property type="match status" value="1"/>
</dbReference>
<evidence type="ECO:0000313" key="7">
    <source>
        <dbReference type="Proteomes" id="UP000542720"/>
    </source>
</evidence>
<dbReference type="Gene3D" id="1.10.10.10">
    <property type="entry name" value="Winged helix-like DNA-binding domain superfamily/Winged helix DNA-binding domain"/>
    <property type="match status" value="1"/>
</dbReference>
<dbReference type="SUPFAM" id="SSF52540">
    <property type="entry name" value="P-loop containing nucleoside triphosphate hydrolases"/>
    <property type="match status" value="1"/>
</dbReference>
<keyword evidence="1" id="KW-0805">Transcription regulation</keyword>
<proteinExistence type="predicted"/>
<feature type="region of interest" description="Disordered" evidence="4">
    <location>
        <begin position="1"/>
        <end position="38"/>
    </location>
</feature>
<dbReference type="InterPro" id="IPR041617">
    <property type="entry name" value="TPR_MalT"/>
</dbReference>
<dbReference type="InterPro" id="IPR016032">
    <property type="entry name" value="Sig_transdc_resp-reg_C-effctor"/>
</dbReference>
<dbReference type="InterPro" id="IPR003593">
    <property type="entry name" value="AAA+_ATPase"/>
</dbReference>
<keyword evidence="7" id="KW-1185">Reference proteome</keyword>
<sequence length="939" mass="105125">MDKKTKTTTAAPAISPGEHVNSQSPVDSSKVSPPRSSARLVPREKLHGLLQDARRRRCIVLKGPAGCGKTTALVAWRQMLLPLGFDVAWLTLTSDDNQLARFLDYLLASLAQVDPALVRDALLVEGYSSDSEAVERTIITLVRGIGSHPRELVLVLDDLHTLTDVAIHQALQWLIEYAPNNLHVVLVSRSVVPLSLARLRSQNLTMELDLRDLRFTYDEAQQFLTAHLGEISPQEVQVIYDMTDGWIAGLQLVAVSRKKSRQRPSLTTPDPATTQAHLRDNESFAHFFEAQVLAQLSVPDLDLLLNCTVCNRFSASLCAALVGRPLAVSEARALLQRLENDNLFLIPIDSHDDEGWYRLHPLLRETLLKLFSKRSSEEQQRVHSRAWQWFRDRGQLSDAVMHAVQGGEAVAAAELVEQQVERLYAQGDLRLLIELVKLLPMEQLQASINLRVLLARMQIYTREFAACSDNIRRLQHDIPEGNSEERFRLTMVRALFAVQRDDTDGALAMAPELLDPPPGADVIMVGGSINILSWLYMQRGEHERARQLQFDRPPLMVNGMPLIGTTGGTLQGRCLVGLSLAMEGQMSQAERIYREVIYEAERSGKTCAEPLYFAKALLGEVLYENNEVEAAYELLARSVDIFERVSIPDSVLRVLEVLAKCQWALGNHREAFAYLERLEEYARKLDLPRLQAHSLARQIFWHLQLGEQVAAETQLARLDVLDARHPNSERSALGDIRILTEHAHVRWQAALGDVQGAQLRLNKVMALCESGGRKLGIPRLTLLSAMFDAQRGLVDSARDKVLAVLRVGHRYGQVRNLLDADPSALALISEIALRETLDPVLAFYVERLQATQRKPESTPVQPSKPGWQLAPGMEPLSERELEVLRLLAQALPNKKIARALGLSHETVKWHLRHIYSKLGVSSRDEAVARLRDLEANGEG</sequence>
<dbReference type="SMART" id="SM00382">
    <property type="entry name" value="AAA"/>
    <property type="match status" value="1"/>
</dbReference>
<dbReference type="Gene3D" id="3.40.50.300">
    <property type="entry name" value="P-loop containing nucleotide triphosphate hydrolases"/>
    <property type="match status" value="1"/>
</dbReference>
<dbReference type="RefSeq" id="WP_183090627.1">
    <property type="nucleotide sequence ID" value="NZ_JACJUD010000007.1"/>
</dbReference>
<dbReference type="InterPro" id="IPR000792">
    <property type="entry name" value="Tscrpt_reg_LuxR_C"/>
</dbReference>
<organism evidence="6 7">
    <name type="scientific">Aquipseudomonas ullengensis</name>
    <dbReference type="NCBI Taxonomy" id="2759166"/>
    <lineage>
        <taxon>Bacteria</taxon>
        <taxon>Pseudomonadati</taxon>
        <taxon>Pseudomonadota</taxon>
        <taxon>Gammaproteobacteria</taxon>
        <taxon>Pseudomonadales</taxon>
        <taxon>Pseudomonadaceae</taxon>
        <taxon>Aquipseudomonas</taxon>
    </lineage>
</organism>
<dbReference type="InterPro" id="IPR011990">
    <property type="entry name" value="TPR-like_helical_dom_sf"/>
</dbReference>
<dbReference type="Gene3D" id="1.25.40.10">
    <property type="entry name" value="Tetratricopeptide repeat domain"/>
    <property type="match status" value="1"/>
</dbReference>
<dbReference type="CDD" id="cd06170">
    <property type="entry name" value="LuxR_C_like"/>
    <property type="match status" value="1"/>
</dbReference>
<evidence type="ECO:0000256" key="4">
    <source>
        <dbReference type="SAM" id="MobiDB-lite"/>
    </source>
</evidence>
<dbReference type="SUPFAM" id="SSF46894">
    <property type="entry name" value="C-terminal effector domain of the bipartite response regulators"/>
    <property type="match status" value="1"/>
</dbReference>
<evidence type="ECO:0000256" key="3">
    <source>
        <dbReference type="ARBA" id="ARBA00023163"/>
    </source>
</evidence>
<dbReference type="PANTHER" id="PTHR44688:SF16">
    <property type="entry name" value="DNA-BINDING TRANSCRIPTIONAL ACTIVATOR DEVR_DOSR"/>
    <property type="match status" value="1"/>
</dbReference>
<evidence type="ECO:0000313" key="6">
    <source>
        <dbReference type="EMBL" id="MBB2497095.1"/>
    </source>
</evidence>
<dbReference type="GO" id="GO:0006355">
    <property type="term" value="P:regulation of DNA-templated transcription"/>
    <property type="evidence" value="ECO:0007669"/>
    <property type="project" value="InterPro"/>
</dbReference>
<dbReference type="AlphaFoldDB" id="A0A7W4LPQ6"/>
<dbReference type="PRINTS" id="PR00038">
    <property type="entry name" value="HTHLUXR"/>
</dbReference>
<dbReference type="Pfam" id="PF13191">
    <property type="entry name" value="AAA_16"/>
    <property type="match status" value="1"/>
</dbReference>
<evidence type="ECO:0000256" key="1">
    <source>
        <dbReference type="ARBA" id="ARBA00023015"/>
    </source>
</evidence>
<dbReference type="InterPro" id="IPR059106">
    <property type="entry name" value="WHD_MalT"/>
</dbReference>